<accession>A0A974NNI5</accession>
<dbReference type="SUPFAM" id="SSF56176">
    <property type="entry name" value="FAD-binding/transporter-associated domain-like"/>
    <property type="match status" value="1"/>
</dbReference>
<keyword evidence="2" id="KW-0274">FAD</keyword>
<dbReference type="PANTHER" id="PTHR11748:SF103">
    <property type="entry name" value="GLYCOLATE OXIDASE SUBUNIT GLCE"/>
    <property type="match status" value="1"/>
</dbReference>
<dbReference type="EMBL" id="CP068053">
    <property type="protein sequence ID" value="QQT00914.1"/>
    <property type="molecule type" value="Genomic_DNA"/>
</dbReference>
<dbReference type="RefSeq" id="WP_201647861.1">
    <property type="nucleotide sequence ID" value="NZ_CP068053.1"/>
</dbReference>
<keyword evidence="1" id="KW-0285">Flavoprotein</keyword>
<dbReference type="GO" id="GO:0071949">
    <property type="term" value="F:FAD binding"/>
    <property type="evidence" value="ECO:0007669"/>
    <property type="project" value="InterPro"/>
</dbReference>
<feature type="domain" description="FAD-binding PCMH-type" evidence="4">
    <location>
        <begin position="27"/>
        <end position="207"/>
    </location>
</feature>
<name>A0A974NNI5_PERPY</name>
<organism evidence="5 6">
    <name type="scientific">Peribacillus psychrosaccharolyticus</name>
    <name type="common">Bacillus psychrosaccharolyticus</name>
    <dbReference type="NCBI Taxonomy" id="1407"/>
    <lineage>
        <taxon>Bacteria</taxon>
        <taxon>Bacillati</taxon>
        <taxon>Bacillota</taxon>
        <taxon>Bacilli</taxon>
        <taxon>Bacillales</taxon>
        <taxon>Bacillaceae</taxon>
        <taxon>Peribacillus</taxon>
    </lineage>
</organism>
<keyword evidence="3" id="KW-0560">Oxidoreductase</keyword>
<evidence type="ECO:0000256" key="1">
    <source>
        <dbReference type="ARBA" id="ARBA00022630"/>
    </source>
</evidence>
<dbReference type="InterPro" id="IPR016169">
    <property type="entry name" value="FAD-bd_PCMH_sub2"/>
</dbReference>
<evidence type="ECO:0000259" key="4">
    <source>
        <dbReference type="PROSITE" id="PS51387"/>
    </source>
</evidence>
<dbReference type="InterPro" id="IPR036318">
    <property type="entry name" value="FAD-bd_PCMH-like_sf"/>
</dbReference>
<dbReference type="InterPro" id="IPR016166">
    <property type="entry name" value="FAD-bd_PCMH"/>
</dbReference>
<proteinExistence type="predicted"/>
<evidence type="ECO:0000313" key="6">
    <source>
        <dbReference type="Proteomes" id="UP000595254"/>
    </source>
</evidence>
<protein>
    <submittedName>
        <fullName evidence="5">FAD-binding oxidoreductase</fullName>
    </submittedName>
</protein>
<evidence type="ECO:0000256" key="2">
    <source>
        <dbReference type="ARBA" id="ARBA00022827"/>
    </source>
</evidence>
<reference evidence="5 6" key="1">
    <citation type="submission" date="2021-01" db="EMBL/GenBank/DDBJ databases">
        <title>FDA dAtabase for Regulatory Grade micrObial Sequences (FDA-ARGOS): Supporting development and validation of Infectious Disease Dx tests.</title>
        <authorList>
            <person name="Nelson B."/>
            <person name="Plummer A."/>
            <person name="Tallon L."/>
            <person name="Sadzewicz L."/>
            <person name="Zhao X."/>
            <person name="Boylan J."/>
            <person name="Ott S."/>
            <person name="Bowen H."/>
            <person name="Vavikolanu K."/>
            <person name="Mehta A."/>
            <person name="Aluvathingal J."/>
            <person name="Nadendla S."/>
            <person name="Myers T."/>
            <person name="Yan Y."/>
            <person name="Sichtig H."/>
        </authorList>
    </citation>
    <scope>NUCLEOTIDE SEQUENCE [LARGE SCALE GENOMIC DNA]</scope>
    <source>
        <strain evidence="5 6">FDAARGOS_1161</strain>
    </source>
</reference>
<dbReference type="Gene3D" id="3.30.465.10">
    <property type="match status" value="1"/>
</dbReference>
<dbReference type="Proteomes" id="UP000595254">
    <property type="component" value="Chromosome"/>
</dbReference>
<dbReference type="AlphaFoldDB" id="A0A974NNI5"/>
<evidence type="ECO:0000256" key="3">
    <source>
        <dbReference type="ARBA" id="ARBA00023002"/>
    </source>
</evidence>
<dbReference type="InterPro" id="IPR006094">
    <property type="entry name" value="Oxid_FAD_bind_N"/>
</dbReference>
<gene>
    <name evidence="5" type="ORF">I6J18_03125</name>
</gene>
<dbReference type="SUPFAM" id="SSF55103">
    <property type="entry name" value="FAD-linked oxidases, C-terminal domain"/>
    <property type="match status" value="1"/>
</dbReference>
<evidence type="ECO:0000313" key="5">
    <source>
        <dbReference type="EMBL" id="QQT00914.1"/>
    </source>
</evidence>
<dbReference type="Pfam" id="PF01565">
    <property type="entry name" value="FAD_binding_4"/>
    <property type="match status" value="1"/>
</dbReference>
<dbReference type="InterPro" id="IPR016164">
    <property type="entry name" value="FAD-linked_Oxase-like_C"/>
</dbReference>
<dbReference type="KEGG" id="ppsr:I6J18_03125"/>
<keyword evidence="6" id="KW-1185">Reference proteome</keyword>
<dbReference type="PANTHER" id="PTHR11748">
    <property type="entry name" value="D-LACTATE DEHYDROGENASE"/>
    <property type="match status" value="1"/>
</dbReference>
<dbReference type="GO" id="GO:0016491">
    <property type="term" value="F:oxidoreductase activity"/>
    <property type="evidence" value="ECO:0007669"/>
    <property type="project" value="UniProtKB-KW"/>
</dbReference>
<dbReference type="PROSITE" id="PS51387">
    <property type="entry name" value="FAD_PCMH"/>
    <property type="match status" value="1"/>
</dbReference>
<sequence length="437" mass="47966">MMISDFKDKLSAIFPIEKFSVEEGSHDLGNRAEVTVRPTMEQEIADLVSFAHSNGKKVIIEGGGTKKGFGGLVEHADICLSLKDYKGIVEHNPGDMTITLKAGTSYLEVQNYLAGFNQMISLDPFANEHTSIGGVIAANDSGPKRLGYGSARDAVIGMRLVYPDGSLIRAGGKVVKNVAGYDMNKLFIGSMGTLAVISEITLKLRPVANYQSLVLISFPAGNLDVIKQFVVTVLDSLMEPITLELLSPTLAAKLTGRREYTAAIQFEDVESSVHYQTTYLENLKPEGGTFTILQQEDANLFWQAFYDLYPGLNAENKTKSAALKVGLKNMEVLELLEVTERLESGQIHLLAHGGLGHGISQVYLYGESDRILSAIQEIRKLTSAKGGYAIVKHLPFSERLKINIWDESPSYFFLLKQIKAKVDPNNILNEKRYVGGI</sequence>